<gene>
    <name evidence="3" type="ORF">ACFPRH_14220</name>
</gene>
<organism evidence="3 4">
    <name type="scientific">Streptomyces amakusaensis</name>
    <dbReference type="NCBI Taxonomy" id="67271"/>
    <lineage>
        <taxon>Bacteria</taxon>
        <taxon>Bacillati</taxon>
        <taxon>Actinomycetota</taxon>
        <taxon>Actinomycetes</taxon>
        <taxon>Kitasatosporales</taxon>
        <taxon>Streptomycetaceae</taxon>
        <taxon>Streptomyces</taxon>
    </lineage>
</organism>
<dbReference type="RefSeq" id="WP_344478901.1">
    <property type="nucleotide sequence ID" value="NZ_BAAASB010000011.1"/>
</dbReference>
<keyword evidence="4" id="KW-1185">Reference proteome</keyword>
<reference evidence="4" key="1">
    <citation type="journal article" date="2019" name="Int. J. Syst. Evol. Microbiol.">
        <title>The Global Catalogue of Microorganisms (GCM) 10K type strain sequencing project: providing services to taxonomists for standard genome sequencing and annotation.</title>
        <authorList>
            <consortium name="The Broad Institute Genomics Platform"/>
            <consortium name="The Broad Institute Genome Sequencing Center for Infectious Disease"/>
            <person name="Wu L."/>
            <person name="Ma J."/>
        </authorList>
    </citation>
    <scope>NUCLEOTIDE SEQUENCE [LARGE SCALE GENOMIC DNA]</scope>
    <source>
        <strain evidence="4">PCU 266</strain>
    </source>
</reference>
<feature type="transmembrane region" description="Helical" evidence="2">
    <location>
        <begin position="60"/>
        <end position="82"/>
    </location>
</feature>
<protein>
    <recommendedName>
        <fullName evidence="5">Serine/threonine protein kinase</fullName>
    </recommendedName>
</protein>
<dbReference type="Proteomes" id="UP001596160">
    <property type="component" value="Unassembled WGS sequence"/>
</dbReference>
<proteinExistence type="predicted"/>
<keyword evidence="2" id="KW-1133">Transmembrane helix</keyword>
<dbReference type="EMBL" id="JBHSKP010000007">
    <property type="protein sequence ID" value="MFC5152893.1"/>
    <property type="molecule type" value="Genomic_DNA"/>
</dbReference>
<evidence type="ECO:0000256" key="1">
    <source>
        <dbReference type="SAM" id="MobiDB-lite"/>
    </source>
</evidence>
<evidence type="ECO:0008006" key="5">
    <source>
        <dbReference type="Google" id="ProtNLM"/>
    </source>
</evidence>
<evidence type="ECO:0000313" key="3">
    <source>
        <dbReference type="EMBL" id="MFC5152893.1"/>
    </source>
</evidence>
<comment type="caution">
    <text evidence="3">The sequence shown here is derived from an EMBL/GenBank/DDBJ whole genome shotgun (WGS) entry which is preliminary data.</text>
</comment>
<sequence length="310" mass="31768">MSFGQGGPPWGSGGQHQDPYHSQQGAPGPFDPQGTGPSGGTPDWAALADRSAARSRRKRWLLIGGGVLATAAIAGLVATAIVSRDGRGDAASPQGTASALPGPQELPSESAQPDPAFSSVAPPAAPDPKDFVSSELKDTAPLTADSLFPGRKLTMGGRAYAKGAVARTVQCAPATQGGLGAILRDNGCDQVFRATYSRDGIAVTVGIAVFGRESEARRAVSQTTKGKTIAPLMSPGVPTFCKGGPVCRYTANSYGRYAYFTATGYTTPKSVTPGDRPAFQAGDDLAEFTFRQIVRRGNAQASAAVVDPAG</sequence>
<feature type="compositionally biased region" description="Gly residues" evidence="1">
    <location>
        <begin position="1"/>
        <end position="14"/>
    </location>
</feature>
<keyword evidence="2" id="KW-0812">Transmembrane</keyword>
<evidence type="ECO:0000256" key="2">
    <source>
        <dbReference type="SAM" id="Phobius"/>
    </source>
</evidence>
<feature type="region of interest" description="Disordered" evidence="1">
    <location>
        <begin position="86"/>
        <end position="133"/>
    </location>
</feature>
<keyword evidence="2" id="KW-0472">Membrane</keyword>
<evidence type="ECO:0000313" key="4">
    <source>
        <dbReference type="Proteomes" id="UP001596160"/>
    </source>
</evidence>
<accession>A0ABW0AJP8</accession>
<feature type="compositionally biased region" description="Low complexity" evidence="1">
    <location>
        <begin position="113"/>
        <end position="122"/>
    </location>
</feature>
<feature type="region of interest" description="Disordered" evidence="1">
    <location>
        <begin position="1"/>
        <end position="51"/>
    </location>
</feature>
<name>A0ABW0AJP8_9ACTN</name>